<feature type="transmembrane region" description="Helical" evidence="1">
    <location>
        <begin position="234"/>
        <end position="255"/>
    </location>
</feature>
<evidence type="ECO:0000313" key="2">
    <source>
        <dbReference type="EMBL" id="PHM62370.1"/>
    </source>
</evidence>
<keyword evidence="1" id="KW-0812">Transmembrane</keyword>
<accession>A0A2D0KG02</accession>
<organism evidence="2 3">
    <name type="scientific">Xenorhabdus ishibashii</name>
    <dbReference type="NCBI Taxonomy" id="1034471"/>
    <lineage>
        <taxon>Bacteria</taxon>
        <taxon>Pseudomonadati</taxon>
        <taxon>Pseudomonadota</taxon>
        <taxon>Gammaproteobacteria</taxon>
        <taxon>Enterobacterales</taxon>
        <taxon>Morganellaceae</taxon>
        <taxon>Xenorhabdus</taxon>
    </lineage>
</organism>
<dbReference type="Proteomes" id="UP000222168">
    <property type="component" value="Unassembled WGS sequence"/>
</dbReference>
<feature type="transmembrane region" description="Helical" evidence="1">
    <location>
        <begin position="29"/>
        <end position="47"/>
    </location>
</feature>
<feature type="transmembrane region" description="Helical" evidence="1">
    <location>
        <begin position="112"/>
        <end position="133"/>
    </location>
</feature>
<keyword evidence="3" id="KW-1185">Reference proteome</keyword>
<proteinExistence type="predicted"/>
<keyword evidence="1" id="KW-0472">Membrane</keyword>
<evidence type="ECO:0008006" key="4">
    <source>
        <dbReference type="Google" id="ProtNLM"/>
    </source>
</evidence>
<evidence type="ECO:0000256" key="1">
    <source>
        <dbReference type="SAM" id="Phobius"/>
    </source>
</evidence>
<feature type="transmembrane region" description="Helical" evidence="1">
    <location>
        <begin position="6"/>
        <end position="22"/>
    </location>
</feature>
<gene>
    <name evidence="2" type="ORF">Xish_01572</name>
</gene>
<dbReference type="AlphaFoldDB" id="A0A2D0KG02"/>
<dbReference type="InterPro" id="IPR049458">
    <property type="entry name" value="EpsG-like"/>
</dbReference>
<dbReference type="OrthoDB" id="4907145at2"/>
<feature type="transmembrane region" description="Helical" evidence="1">
    <location>
        <begin position="180"/>
        <end position="199"/>
    </location>
</feature>
<comment type="caution">
    <text evidence="2">The sequence shown here is derived from an EMBL/GenBank/DDBJ whole genome shotgun (WGS) entry which is preliminary data.</text>
</comment>
<feature type="transmembrane region" description="Helical" evidence="1">
    <location>
        <begin position="211"/>
        <end position="228"/>
    </location>
</feature>
<dbReference type="Pfam" id="PF14897">
    <property type="entry name" value="EpsG"/>
    <property type="match status" value="1"/>
</dbReference>
<protein>
    <recommendedName>
        <fullName evidence="4">EpsG family protein</fullName>
    </recommendedName>
</protein>
<feature type="transmembrane region" description="Helical" evidence="1">
    <location>
        <begin position="154"/>
        <end position="174"/>
    </location>
</feature>
<evidence type="ECO:0000313" key="3">
    <source>
        <dbReference type="Proteomes" id="UP000222168"/>
    </source>
</evidence>
<sequence length="267" mass="32779">MPAQSIFLLFSFFQSIFIFHFLKRIGRMGFTLWIFFLIFFTVSNIYHNQLNGIRQYAALTLLPFLTLLIFEKKYISFLIGCIISMSFHLSAFIFFIFYPLRWFYLYLRRYNFILFLLCIPLYFYLTKLAPNIIDHISPNYSFYLKSKYAEPTELINILTKVYYLPLIFLFFFVYKEKNSNYFDFCIFIFSLTYWSFLMGMNIGLLSRISSYFWFFILFPNYYLIKYYQHRERKIESYCIILYCLIPYLLKVTIFAKNEYIYNSYLFN</sequence>
<feature type="transmembrane region" description="Helical" evidence="1">
    <location>
        <begin position="77"/>
        <end position="100"/>
    </location>
</feature>
<keyword evidence="1" id="KW-1133">Transmembrane helix</keyword>
<reference evidence="2 3" key="1">
    <citation type="journal article" date="2017" name="Nat. Microbiol.">
        <title>Natural product diversity associated with the nematode symbionts Photorhabdus and Xenorhabdus.</title>
        <authorList>
            <person name="Tobias N.J."/>
            <person name="Wolff H."/>
            <person name="Djahanschiri B."/>
            <person name="Grundmann F."/>
            <person name="Kronenwerth M."/>
            <person name="Shi Y.M."/>
            <person name="Simonyi S."/>
            <person name="Grun P."/>
            <person name="Shapiro-Ilan D."/>
            <person name="Pidot S.J."/>
            <person name="Stinear T.P."/>
            <person name="Ebersberger I."/>
            <person name="Bode H.B."/>
        </authorList>
    </citation>
    <scope>NUCLEOTIDE SEQUENCE [LARGE SCALE GENOMIC DNA]</scope>
    <source>
        <strain evidence="2 3">DSM 22670</strain>
    </source>
</reference>
<name>A0A2D0KG02_9GAMM</name>
<dbReference type="EMBL" id="NJAK01000001">
    <property type="protein sequence ID" value="PHM62370.1"/>
    <property type="molecule type" value="Genomic_DNA"/>
</dbReference>